<keyword evidence="13" id="KW-0547">Nucleotide-binding</keyword>
<evidence type="ECO:0000259" key="18">
    <source>
        <dbReference type="Pfam" id="PF01210"/>
    </source>
</evidence>
<feature type="binding site" evidence="16">
    <location>
        <position position="257"/>
    </location>
    <ligand>
        <name>NAD(+)</name>
        <dbReference type="ChEBI" id="CHEBI:57540"/>
    </ligand>
</feature>
<feature type="binding site" evidence="13">
    <location>
        <position position="140"/>
    </location>
    <ligand>
        <name>sn-glycerol 3-phosphate</name>
        <dbReference type="ChEBI" id="CHEBI:57597"/>
    </ligand>
</feature>
<keyword evidence="21" id="KW-1185">Reference proteome</keyword>
<comment type="function">
    <text evidence="13">Catalyzes the reduction of the glycolytic intermediate dihydroxyacetone phosphate (DHAP) to sn-glycerol 3-phosphate (G3P), the key precursor for phospholipid synthesis.</text>
</comment>
<organism evidence="20 21">
    <name type="scientific">Seinonella peptonophila</name>
    <dbReference type="NCBI Taxonomy" id="112248"/>
    <lineage>
        <taxon>Bacteria</taxon>
        <taxon>Bacillati</taxon>
        <taxon>Bacillota</taxon>
        <taxon>Bacilli</taxon>
        <taxon>Bacillales</taxon>
        <taxon>Thermoactinomycetaceae</taxon>
        <taxon>Seinonella</taxon>
    </lineage>
</organism>
<keyword evidence="3 13" id="KW-0521">NADP</keyword>
<dbReference type="GO" id="GO:0046168">
    <property type="term" value="P:glycerol-3-phosphate catabolic process"/>
    <property type="evidence" value="ECO:0007669"/>
    <property type="project" value="InterPro"/>
</dbReference>
<feature type="binding site" evidence="15">
    <location>
        <begin position="257"/>
        <end position="258"/>
    </location>
    <ligand>
        <name>substrate</name>
    </ligand>
</feature>
<evidence type="ECO:0000256" key="8">
    <source>
        <dbReference type="ARBA" id="ARBA00023264"/>
    </source>
</evidence>
<dbReference type="UniPathway" id="UPA00940"/>
<evidence type="ECO:0000256" key="9">
    <source>
        <dbReference type="ARBA" id="ARBA00052716"/>
    </source>
</evidence>
<dbReference type="Pfam" id="PF01210">
    <property type="entry name" value="NAD_Gly3P_dh_N"/>
    <property type="match status" value="1"/>
</dbReference>
<feature type="binding site" evidence="13">
    <location>
        <position position="142"/>
    </location>
    <ligand>
        <name>NADPH</name>
        <dbReference type="ChEBI" id="CHEBI:57783"/>
    </ligand>
</feature>
<dbReference type="InterPro" id="IPR013328">
    <property type="entry name" value="6PGD_dom2"/>
</dbReference>
<dbReference type="NCBIfam" id="NF000941">
    <property type="entry name" value="PRK00094.1-3"/>
    <property type="match status" value="1"/>
</dbReference>
<dbReference type="FunFam" id="3.40.50.720:FF:000019">
    <property type="entry name" value="Glycerol-3-phosphate dehydrogenase [NAD(P)+]"/>
    <property type="match status" value="1"/>
</dbReference>
<name>A0A1M4TGU2_9BACL</name>
<feature type="binding site" evidence="13">
    <location>
        <position position="108"/>
    </location>
    <ligand>
        <name>sn-glycerol 3-phosphate</name>
        <dbReference type="ChEBI" id="CHEBI:57597"/>
    </ligand>
</feature>
<comment type="similarity">
    <text evidence="1 13 17">Belongs to the NAD-dependent glycerol-3-phosphate dehydrogenase family.</text>
</comment>
<dbReference type="NCBIfam" id="NF000942">
    <property type="entry name" value="PRK00094.1-4"/>
    <property type="match status" value="1"/>
</dbReference>
<dbReference type="GO" id="GO:0051287">
    <property type="term" value="F:NAD binding"/>
    <property type="evidence" value="ECO:0007669"/>
    <property type="project" value="InterPro"/>
</dbReference>
<feature type="binding site" evidence="13">
    <location>
        <position position="35"/>
    </location>
    <ligand>
        <name>NADPH</name>
        <dbReference type="ChEBI" id="CHEBI:57783"/>
    </ligand>
</feature>
<dbReference type="GO" id="GO:0008654">
    <property type="term" value="P:phospholipid biosynthetic process"/>
    <property type="evidence" value="ECO:0007669"/>
    <property type="project" value="UniProtKB-KW"/>
</dbReference>
<dbReference type="InterPro" id="IPR008927">
    <property type="entry name" value="6-PGluconate_DH-like_C_sf"/>
</dbReference>
<dbReference type="PRINTS" id="PR00077">
    <property type="entry name" value="GPDHDRGNASE"/>
</dbReference>
<feature type="binding site" evidence="13">
    <location>
        <position position="283"/>
    </location>
    <ligand>
        <name>NADPH</name>
        <dbReference type="ChEBI" id="CHEBI:57783"/>
    </ligand>
</feature>
<feature type="binding site" evidence="13">
    <location>
        <position position="246"/>
    </location>
    <ligand>
        <name>sn-glycerol 3-phosphate</name>
        <dbReference type="ChEBI" id="CHEBI:57597"/>
    </ligand>
</feature>
<dbReference type="STRING" id="112248.SAMN05444392_101461"/>
<feature type="binding site" evidence="13">
    <location>
        <position position="257"/>
    </location>
    <ligand>
        <name>NADPH</name>
        <dbReference type="ChEBI" id="CHEBI:57783"/>
    </ligand>
</feature>
<dbReference type="HAMAP" id="MF_00394">
    <property type="entry name" value="NAD_Glyc3P_dehydrog"/>
    <property type="match status" value="1"/>
</dbReference>
<dbReference type="PROSITE" id="PS00957">
    <property type="entry name" value="NAD_G3PDH"/>
    <property type="match status" value="1"/>
</dbReference>
<feature type="binding site" evidence="13">
    <location>
        <position position="14"/>
    </location>
    <ligand>
        <name>NADPH</name>
        <dbReference type="ChEBI" id="CHEBI:57783"/>
    </ligand>
</feature>
<gene>
    <name evidence="13" type="primary">gpsA</name>
    <name evidence="20" type="ORF">SAMN05444392_101461</name>
</gene>
<feature type="binding site" evidence="13">
    <location>
        <position position="258"/>
    </location>
    <ligand>
        <name>sn-glycerol 3-phosphate</name>
        <dbReference type="ChEBI" id="CHEBI:57597"/>
    </ligand>
</feature>
<feature type="binding site" evidence="15">
    <location>
        <position position="108"/>
    </location>
    <ligand>
        <name>substrate</name>
    </ligand>
</feature>
<feature type="binding site" evidence="16">
    <location>
        <begin position="10"/>
        <end position="15"/>
    </location>
    <ligand>
        <name>NAD(+)</name>
        <dbReference type="ChEBI" id="CHEBI:57540"/>
    </ligand>
</feature>
<dbReference type="OrthoDB" id="9812273at2"/>
<dbReference type="GO" id="GO:0141153">
    <property type="term" value="F:glycerol-3-phosphate dehydrogenase (NADP+) activity"/>
    <property type="evidence" value="ECO:0007669"/>
    <property type="project" value="RHEA"/>
</dbReference>
<dbReference type="InterPro" id="IPR006109">
    <property type="entry name" value="G3P_DH_NAD-dep_C"/>
</dbReference>
<evidence type="ECO:0000256" key="13">
    <source>
        <dbReference type="HAMAP-Rule" id="MF_00394"/>
    </source>
</evidence>
<dbReference type="PANTHER" id="PTHR11728:SF1">
    <property type="entry name" value="GLYCEROL-3-PHOSPHATE DEHYDROGENASE [NAD(+)] 2, CHLOROPLASTIC"/>
    <property type="match status" value="1"/>
</dbReference>
<feature type="binding site" evidence="13">
    <location>
        <position position="108"/>
    </location>
    <ligand>
        <name>NADPH</name>
        <dbReference type="ChEBI" id="CHEBI:57783"/>
    </ligand>
</feature>
<dbReference type="AlphaFoldDB" id="A0A1M4TGU2"/>
<dbReference type="GO" id="GO:0046167">
    <property type="term" value="P:glycerol-3-phosphate biosynthetic process"/>
    <property type="evidence" value="ECO:0007669"/>
    <property type="project" value="UniProtKB-UniRule"/>
</dbReference>
<evidence type="ECO:0000256" key="3">
    <source>
        <dbReference type="ARBA" id="ARBA00022857"/>
    </source>
</evidence>
<dbReference type="Gene3D" id="3.40.50.720">
    <property type="entry name" value="NAD(P)-binding Rossmann-like Domain"/>
    <property type="match status" value="1"/>
</dbReference>
<feature type="domain" description="Glycerol-3-phosphate dehydrogenase NAD-dependent N-terminal" evidence="18">
    <location>
        <begin position="6"/>
        <end position="162"/>
    </location>
</feature>
<evidence type="ECO:0000256" key="2">
    <source>
        <dbReference type="ARBA" id="ARBA00022516"/>
    </source>
</evidence>
<keyword evidence="13" id="KW-0963">Cytoplasm</keyword>
<dbReference type="InterPro" id="IPR006168">
    <property type="entry name" value="G3P_DH_NAD-dep"/>
</dbReference>
<comment type="subcellular location">
    <subcellularLocation>
        <location evidence="13">Cytoplasm</location>
    </subcellularLocation>
</comment>
<dbReference type="Proteomes" id="UP000184476">
    <property type="component" value="Unassembled WGS sequence"/>
</dbReference>
<evidence type="ECO:0000256" key="16">
    <source>
        <dbReference type="PIRSR" id="PIRSR000114-3"/>
    </source>
</evidence>
<dbReference type="SUPFAM" id="SSF48179">
    <property type="entry name" value="6-phosphogluconate dehydrogenase C-terminal domain-like"/>
    <property type="match status" value="1"/>
</dbReference>
<accession>A0A1M4TGU2</accession>
<evidence type="ECO:0000256" key="15">
    <source>
        <dbReference type="PIRSR" id="PIRSR000114-2"/>
    </source>
</evidence>
<dbReference type="Pfam" id="PF07479">
    <property type="entry name" value="NAD_Gly3P_dh_C"/>
    <property type="match status" value="1"/>
</dbReference>
<dbReference type="EC" id="1.1.1.94" evidence="10 13"/>
<feature type="binding site" evidence="13">
    <location>
        <position position="281"/>
    </location>
    <ligand>
        <name>NADPH</name>
        <dbReference type="ChEBI" id="CHEBI:57783"/>
    </ligand>
</feature>
<comment type="catalytic activity">
    <reaction evidence="13">
        <text>sn-glycerol 3-phosphate + NAD(+) = dihydroxyacetone phosphate + NADH + H(+)</text>
        <dbReference type="Rhea" id="RHEA:11092"/>
        <dbReference type="ChEBI" id="CHEBI:15378"/>
        <dbReference type="ChEBI" id="CHEBI:57540"/>
        <dbReference type="ChEBI" id="CHEBI:57597"/>
        <dbReference type="ChEBI" id="CHEBI:57642"/>
        <dbReference type="ChEBI" id="CHEBI:57945"/>
        <dbReference type="EC" id="1.1.1.94"/>
    </reaction>
</comment>
<feature type="binding site" evidence="13">
    <location>
        <position position="13"/>
    </location>
    <ligand>
        <name>NADPH</name>
        <dbReference type="ChEBI" id="CHEBI:57783"/>
    </ligand>
</feature>
<dbReference type="GO" id="GO:0006650">
    <property type="term" value="P:glycerophospholipid metabolic process"/>
    <property type="evidence" value="ECO:0007669"/>
    <property type="project" value="UniProtKB-UniRule"/>
</dbReference>
<sequence length="343" mass="37634">MVHKRVAVLGAGSWGTALATVLADNGCNVMVWARRKELAEEIDQHHTNQKYLPNQILPASIHATHSLRDAVIDRDIILFVVPSQVVRTVAKEVCPYVKENAMILHASKGFELETYKRISEVLIEECVDWKERLAVISGPSHAEEVVRRSPTTVVVASESNQVAEEAQSVLMNSYFRVYTNPDLIGVEVGGALKNIIGLASGVAAGLDYGDNALAALMTRGLAEIARLGIQLGADPLTFVGLAGIGDLIATCTSQHSRNWRAGYLLGRGEELQQILTEMGMVVEGVKTTQAAYSLARKYQVEMPIADQLYSILFQKKHPKQAVSELMNRGRTNELDEIRGFRKS</sequence>
<evidence type="ECO:0000313" key="21">
    <source>
        <dbReference type="Proteomes" id="UP000184476"/>
    </source>
</evidence>
<dbReference type="RefSeq" id="WP_073151316.1">
    <property type="nucleotide sequence ID" value="NZ_FQVL01000001.1"/>
</dbReference>
<feature type="binding site" evidence="13">
    <location>
        <position position="138"/>
    </location>
    <ligand>
        <name>sn-glycerol 3-phosphate</name>
        <dbReference type="ChEBI" id="CHEBI:57597"/>
    </ligand>
</feature>
<dbReference type="GO" id="GO:0141152">
    <property type="term" value="F:glycerol-3-phosphate dehydrogenase (NAD+) activity"/>
    <property type="evidence" value="ECO:0007669"/>
    <property type="project" value="RHEA"/>
</dbReference>
<feature type="active site" description="Proton acceptor" evidence="13 14">
    <location>
        <position position="193"/>
    </location>
</feature>
<dbReference type="NCBIfam" id="NF000940">
    <property type="entry name" value="PRK00094.1-2"/>
    <property type="match status" value="1"/>
</dbReference>
<comment type="pathway">
    <text evidence="13">Membrane lipid metabolism; glycerophospholipid metabolism.</text>
</comment>
<evidence type="ECO:0000256" key="6">
    <source>
        <dbReference type="ARBA" id="ARBA00023098"/>
    </source>
</evidence>
<evidence type="ECO:0000256" key="5">
    <source>
        <dbReference type="ARBA" id="ARBA00023027"/>
    </source>
</evidence>
<reference evidence="20 21" key="1">
    <citation type="submission" date="2016-11" db="EMBL/GenBank/DDBJ databases">
        <authorList>
            <person name="Jaros S."/>
            <person name="Januszkiewicz K."/>
            <person name="Wedrychowicz H."/>
        </authorList>
    </citation>
    <scope>NUCLEOTIDE SEQUENCE [LARGE SCALE GENOMIC DNA]</scope>
    <source>
        <strain evidence="20 21">DSM 44666</strain>
    </source>
</reference>
<dbReference type="EMBL" id="FQVL01000001">
    <property type="protein sequence ID" value="SHE43690.1"/>
    <property type="molecule type" value="Genomic_DNA"/>
</dbReference>
<feature type="binding site" evidence="16">
    <location>
        <position position="142"/>
    </location>
    <ligand>
        <name>NAD(+)</name>
        <dbReference type="ChEBI" id="CHEBI:57540"/>
    </ligand>
</feature>
<keyword evidence="2 13" id="KW-0444">Lipid biosynthesis</keyword>
<evidence type="ECO:0000256" key="4">
    <source>
        <dbReference type="ARBA" id="ARBA00023002"/>
    </source>
</evidence>
<proteinExistence type="inferred from homology"/>
<keyword evidence="5 13" id="KW-0520">NAD</keyword>
<dbReference type="PIRSF" id="PIRSF000114">
    <property type="entry name" value="Glycerol-3-P_dh"/>
    <property type="match status" value="1"/>
</dbReference>
<evidence type="ECO:0000256" key="10">
    <source>
        <dbReference type="ARBA" id="ARBA00066687"/>
    </source>
</evidence>
<dbReference type="PANTHER" id="PTHR11728">
    <property type="entry name" value="GLYCEROL-3-PHOSPHATE DEHYDROGENASE"/>
    <property type="match status" value="1"/>
</dbReference>
<evidence type="ECO:0000259" key="19">
    <source>
        <dbReference type="Pfam" id="PF07479"/>
    </source>
</evidence>
<evidence type="ECO:0000256" key="7">
    <source>
        <dbReference type="ARBA" id="ARBA00023209"/>
    </source>
</evidence>
<evidence type="ECO:0000256" key="14">
    <source>
        <dbReference type="PIRSR" id="PIRSR000114-1"/>
    </source>
</evidence>
<dbReference type="Gene3D" id="1.10.1040.10">
    <property type="entry name" value="N-(1-d-carboxylethyl)-l-norvaline Dehydrogenase, domain 2"/>
    <property type="match status" value="1"/>
</dbReference>
<comment type="catalytic activity">
    <reaction evidence="9">
        <text>sn-glycerol 3-phosphate + NADP(+) = dihydroxyacetone phosphate + NADPH + H(+)</text>
        <dbReference type="Rhea" id="RHEA:11096"/>
        <dbReference type="ChEBI" id="CHEBI:15378"/>
        <dbReference type="ChEBI" id="CHEBI:57597"/>
        <dbReference type="ChEBI" id="CHEBI:57642"/>
        <dbReference type="ChEBI" id="CHEBI:57783"/>
        <dbReference type="ChEBI" id="CHEBI:58349"/>
        <dbReference type="EC" id="1.1.1.94"/>
    </reaction>
    <physiologicalReaction direction="right-to-left" evidence="9">
        <dbReference type="Rhea" id="RHEA:11098"/>
    </physiologicalReaction>
</comment>
<dbReference type="InterPro" id="IPR011128">
    <property type="entry name" value="G3P_DH_NAD-dep_N"/>
</dbReference>
<evidence type="ECO:0000256" key="1">
    <source>
        <dbReference type="ARBA" id="ARBA00011009"/>
    </source>
</evidence>
<protein>
    <recommendedName>
        <fullName evidence="11 13">Glycerol-3-phosphate dehydrogenase [NAD(P)+]</fullName>
        <ecNumber evidence="10 13">1.1.1.94</ecNumber>
    </recommendedName>
    <alternativeName>
        <fullName evidence="13">NAD(P)(+)-dependent glycerol-3-phosphate dehydrogenase</fullName>
    </alternativeName>
    <alternativeName>
        <fullName evidence="12 13">NAD(P)H-dependent dihydroxyacetone-phosphate reductase</fullName>
    </alternativeName>
</protein>
<keyword evidence="4 13" id="KW-0560">Oxidoreductase</keyword>
<dbReference type="FunFam" id="1.10.1040.10:FF:000001">
    <property type="entry name" value="Glycerol-3-phosphate dehydrogenase [NAD(P)+]"/>
    <property type="match status" value="1"/>
</dbReference>
<keyword evidence="8 13" id="KW-1208">Phospholipid metabolism</keyword>
<evidence type="ECO:0000313" key="20">
    <source>
        <dbReference type="EMBL" id="SHE43690.1"/>
    </source>
</evidence>
<keyword evidence="7 13" id="KW-0594">Phospholipid biosynthesis</keyword>
<evidence type="ECO:0000256" key="11">
    <source>
        <dbReference type="ARBA" id="ARBA00069372"/>
    </source>
</evidence>
<feature type="binding site" evidence="13">
    <location>
        <position position="257"/>
    </location>
    <ligand>
        <name>sn-glycerol 3-phosphate</name>
        <dbReference type="ChEBI" id="CHEBI:57597"/>
    </ligand>
</feature>
<dbReference type="InterPro" id="IPR036291">
    <property type="entry name" value="NAD(P)-bd_dom_sf"/>
</dbReference>
<dbReference type="SUPFAM" id="SSF51735">
    <property type="entry name" value="NAD(P)-binding Rossmann-fold domains"/>
    <property type="match status" value="1"/>
</dbReference>
<dbReference type="GO" id="GO:0005829">
    <property type="term" value="C:cytosol"/>
    <property type="evidence" value="ECO:0007669"/>
    <property type="project" value="TreeGrafter"/>
</dbReference>
<evidence type="ECO:0000256" key="12">
    <source>
        <dbReference type="ARBA" id="ARBA00080511"/>
    </source>
</evidence>
<evidence type="ECO:0000256" key="17">
    <source>
        <dbReference type="RuleBase" id="RU000437"/>
    </source>
</evidence>
<feature type="binding site" evidence="13">
    <location>
        <position position="51"/>
    </location>
    <ligand>
        <name>NADPH</name>
        <dbReference type="ChEBI" id="CHEBI:57783"/>
    </ligand>
</feature>
<dbReference type="GO" id="GO:0005975">
    <property type="term" value="P:carbohydrate metabolic process"/>
    <property type="evidence" value="ECO:0007669"/>
    <property type="project" value="InterPro"/>
</dbReference>
<keyword evidence="6 13" id="KW-0443">Lipid metabolism</keyword>
<feature type="domain" description="Glycerol-3-phosphate dehydrogenase NAD-dependent C-terminal" evidence="19">
    <location>
        <begin position="182"/>
        <end position="322"/>
    </location>
</feature>
<feature type="binding site" evidence="13">
    <location>
        <position position="193"/>
    </location>
    <ligand>
        <name>sn-glycerol 3-phosphate</name>
        <dbReference type="ChEBI" id="CHEBI:57597"/>
    </ligand>
</feature>
<feature type="binding site" evidence="13">
    <location>
        <position position="34"/>
    </location>
    <ligand>
        <name>NADPH</name>
        <dbReference type="ChEBI" id="CHEBI:57783"/>
    </ligand>
</feature>
<feature type="binding site" evidence="13">
    <location>
        <position position="256"/>
    </location>
    <ligand>
        <name>sn-glycerol 3-phosphate</name>
        <dbReference type="ChEBI" id="CHEBI:57597"/>
    </ligand>
</feature>